<dbReference type="EMBL" id="MCIF01000002">
    <property type="protein sequence ID" value="RAQ96289.1"/>
    <property type="molecule type" value="Genomic_DNA"/>
</dbReference>
<dbReference type="AlphaFoldDB" id="A0A328VH14"/>
<reference evidence="3 4" key="1">
    <citation type="submission" date="2016-08" db="EMBL/GenBank/DDBJ databases">
        <title>Analysis of Carbohydrate Active Enzymes in Thermogemmatispora T81 Reveals Carbohydrate Degradation Ability.</title>
        <authorList>
            <person name="Tomazini A."/>
            <person name="Lal S."/>
            <person name="Stott M."/>
            <person name="Henrissat B."/>
            <person name="Polikarpov I."/>
            <person name="Sparling R."/>
            <person name="Levin D.B."/>
        </authorList>
    </citation>
    <scope>NUCLEOTIDE SEQUENCE [LARGE SCALE GENOMIC DNA]</scope>
    <source>
        <strain evidence="3 4">T81</strain>
    </source>
</reference>
<feature type="compositionally biased region" description="Low complexity" evidence="1">
    <location>
        <begin position="284"/>
        <end position="313"/>
    </location>
</feature>
<evidence type="ECO:0000256" key="2">
    <source>
        <dbReference type="SAM" id="Phobius"/>
    </source>
</evidence>
<evidence type="ECO:0000256" key="1">
    <source>
        <dbReference type="SAM" id="MobiDB-lite"/>
    </source>
</evidence>
<keyword evidence="2" id="KW-1133">Transmembrane helix</keyword>
<feature type="transmembrane region" description="Helical" evidence="2">
    <location>
        <begin position="191"/>
        <end position="220"/>
    </location>
</feature>
<comment type="caution">
    <text evidence="3">The sequence shown here is derived from an EMBL/GenBank/DDBJ whole genome shotgun (WGS) entry which is preliminary data.</text>
</comment>
<organism evidence="3 4">
    <name type="scientific">Thermogemmatispora tikiterensis</name>
    <dbReference type="NCBI Taxonomy" id="1825093"/>
    <lineage>
        <taxon>Bacteria</taxon>
        <taxon>Bacillati</taxon>
        <taxon>Chloroflexota</taxon>
        <taxon>Ktedonobacteria</taxon>
        <taxon>Thermogemmatisporales</taxon>
        <taxon>Thermogemmatisporaceae</taxon>
        <taxon>Thermogemmatispora</taxon>
    </lineage>
</organism>
<feature type="transmembrane region" description="Helical" evidence="2">
    <location>
        <begin position="60"/>
        <end position="81"/>
    </location>
</feature>
<sequence>MQEPQQKPEQAQPGQPELAGSGQTPAAGPGGQPFQPAGSAASPLGADTPRGSQEIWRTSLVMAVIFFFILVIVNACSVTPVGDAVGQGTAQMTRGLEQSPLLQGVVSSLLFSLVFSLPQDLLAACVYFGAGLFMSRRLNKMRVIMLTACLATLWFMVLDALLSFLFILIGISTHGGFTAGLEASYFLSPSFLISYFDALLLDLFLILIFGLGGCALGALAGRPSQAQPMSYPMPMPYPMPAPWPAGWPPTPAPAPGPAPYPPQGSYPLYPLQAPLPQGWPPMPASEAKPASEQASASEPESAQEPPASASPSS</sequence>
<feature type="region of interest" description="Disordered" evidence="1">
    <location>
        <begin position="269"/>
        <end position="313"/>
    </location>
</feature>
<evidence type="ECO:0000313" key="3">
    <source>
        <dbReference type="EMBL" id="RAQ96289.1"/>
    </source>
</evidence>
<keyword evidence="4" id="KW-1185">Reference proteome</keyword>
<dbReference type="RefSeq" id="WP_112429743.1">
    <property type="nucleotide sequence ID" value="NZ_MCIF01000002.1"/>
</dbReference>
<name>A0A328VH14_9CHLR</name>
<evidence type="ECO:0000313" key="4">
    <source>
        <dbReference type="Proteomes" id="UP000248706"/>
    </source>
</evidence>
<feature type="region of interest" description="Disordered" evidence="1">
    <location>
        <begin position="1"/>
        <end position="49"/>
    </location>
</feature>
<proteinExistence type="predicted"/>
<feature type="transmembrane region" description="Helical" evidence="2">
    <location>
        <begin position="101"/>
        <end position="131"/>
    </location>
</feature>
<feature type="compositionally biased region" description="Low complexity" evidence="1">
    <location>
        <begin position="1"/>
        <end position="41"/>
    </location>
</feature>
<dbReference type="OrthoDB" id="9863613at2"/>
<dbReference type="Proteomes" id="UP000248706">
    <property type="component" value="Unassembled WGS sequence"/>
</dbReference>
<keyword evidence="2" id="KW-0472">Membrane</keyword>
<accession>A0A328VH14</accession>
<keyword evidence="2" id="KW-0812">Transmembrane</keyword>
<feature type="transmembrane region" description="Helical" evidence="2">
    <location>
        <begin position="143"/>
        <end position="171"/>
    </location>
</feature>
<protein>
    <submittedName>
        <fullName evidence="3">Uncharacterized protein</fullName>
    </submittedName>
</protein>
<gene>
    <name evidence="3" type="ORF">A4R35_12155</name>
</gene>